<evidence type="ECO:0000256" key="3">
    <source>
        <dbReference type="ARBA" id="ARBA00022679"/>
    </source>
</evidence>
<dbReference type="InterPro" id="IPR041711">
    <property type="entry name" value="Met-tRNA-FMT_N"/>
</dbReference>
<evidence type="ECO:0000256" key="2">
    <source>
        <dbReference type="ARBA" id="ARBA00012261"/>
    </source>
</evidence>
<dbReference type="AlphaFoldDB" id="J4KRQ4"/>
<evidence type="ECO:0000259" key="7">
    <source>
        <dbReference type="Pfam" id="PF02911"/>
    </source>
</evidence>
<dbReference type="GO" id="GO:0005829">
    <property type="term" value="C:cytosol"/>
    <property type="evidence" value="ECO:0007669"/>
    <property type="project" value="TreeGrafter"/>
</dbReference>
<keyword evidence="3 5" id="KW-0808">Transferase</keyword>
<evidence type="ECO:0000313" key="8">
    <source>
        <dbReference type="EMBL" id="EJP71359.1"/>
    </source>
</evidence>
<evidence type="ECO:0000256" key="4">
    <source>
        <dbReference type="ARBA" id="ARBA00022917"/>
    </source>
</evidence>
<evidence type="ECO:0000259" key="6">
    <source>
        <dbReference type="Pfam" id="PF00551"/>
    </source>
</evidence>
<dbReference type="SUPFAM" id="SSF50486">
    <property type="entry name" value="FMT C-terminal domain-like"/>
    <property type="match status" value="1"/>
</dbReference>
<protein>
    <recommendedName>
        <fullName evidence="2 5">Methionyl-tRNA formyltransferase</fullName>
        <ecNumber evidence="2 5">2.1.2.9</ecNumber>
    </recommendedName>
</protein>
<feature type="binding site" evidence="5">
    <location>
        <begin position="110"/>
        <end position="113"/>
    </location>
    <ligand>
        <name>(6S)-5,6,7,8-tetrahydrofolate</name>
        <dbReference type="ChEBI" id="CHEBI:57453"/>
    </ligand>
</feature>
<dbReference type="NCBIfam" id="TIGR00460">
    <property type="entry name" value="fmt"/>
    <property type="match status" value="1"/>
</dbReference>
<dbReference type="HAMAP" id="MF_00182">
    <property type="entry name" value="Formyl_trans"/>
    <property type="match status" value="1"/>
</dbReference>
<dbReference type="EC" id="2.1.2.9" evidence="2 5"/>
<organism evidence="8 9">
    <name type="scientific">SAR86 cluster bacterium SAR86A</name>
    <dbReference type="NCBI Taxonomy" id="1123866"/>
    <lineage>
        <taxon>Bacteria</taxon>
        <taxon>Pseudomonadati</taxon>
        <taxon>Pseudomonadota</taxon>
        <taxon>Gammaproteobacteria</taxon>
        <taxon>SAR86 cluster</taxon>
    </lineage>
</organism>
<name>J4KRQ4_9GAMM</name>
<dbReference type="Pfam" id="PF02911">
    <property type="entry name" value="Formyl_trans_C"/>
    <property type="match status" value="1"/>
</dbReference>
<comment type="catalytic activity">
    <reaction evidence="5">
        <text>L-methionyl-tRNA(fMet) + (6R)-10-formyltetrahydrofolate = N-formyl-L-methionyl-tRNA(fMet) + (6S)-5,6,7,8-tetrahydrofolate + H(+)</text>
        <dbReference type="Rhea" id="RHEA:24380"/>
        <dbReference type="Rhea" id="RHEA-COMP:9952"/>
        <dbReference type="Rhea" id="RHEA-COMP:9953"/>
        <dbReference type="ChEBI" id="CHEBI:15378"/>
        <dbReference type="ChEBI" id="CHEBI:57453"/>
        <dbReference type="ChEBI" id="CHEBI:78530"/>
        <dbReference type="ChEBI" id="CHEBI:78844"/>
        <dbReference type="ChEBI" id="CHEBI:195366"/>
        <dbReference type="EC" id="2.1.2.9"/>
    </reaction>
</comment>
<keyword evidence="4 5" id="KW-0648">Protein biosynthesis</keyword>
<dbReference type="CDD" id="cd08704">
    <property type="entry name" value="Met_tRNA_FMT_C"/>
    <property type="match status" value="1"/>
</dbReference>
<dbReference type="InterPro" id="IPR002376">
    <property type="entry name" value="Formyl_transf_N"/>
</dbReference>
<dbReference type="Proteomes" id="UP000010305">
    <property type="component" value="Unassembled WGS sequence"/>
</dbReference>
<dbReference type="Gene3D" id="3.40.50.12230">
    <property type="match status" value="1"/>
</dbReference>
<dbReference type="PANTHER" id="PTHR11138">
    <property type="entry name" value="METHIONYL-TRNA FORMYLTRANSFERASE"/>
    <property type="match status" value="1"/>
</dbReference>
<dbReference type="EMBL" id="JH611157">
    <property type="protein sequence ID" value="EJP71359.1"/>
    <property type="molecule type" value="Genomic_DNA"/>
</dbReference>
<accession>J4KRQ4</accession>
<sequence>MNVLYAGTPTNSADILKFLALSKKINIKGVITQNNKIGKRGNKLIESPVAIEAKKHKIPVFMPTDLNENEFKKALNDLDIDILLVVAYGRIIPEWLLKLPKLFPINIHFSLLPKYRGASPIQSSLLMGDKVTGVTYIKMNKLLDSGKIIKQFTCDINPSDNKNTLEKKLTELSINKLIEVLDYINQDELSFVDQDETKKTYCNKINKEDGLIDFREDSSSIHNKFRAYYGWPGTSFVHKDTTIKIHNLKLTNDLSSGKPGSFHKFDASGIYINTGDKVIVITDLQFPNKNIISSKDAFNSYKNFFV</sequence>
<dbReference type="CDD" id="cd08646">
    <property type="entry name" value="FMT_core_Met-tRNA-FMT_N"/>
    <property type="match status" value="1"/>
</dbReference>
<evidence type="ECO:0000256" key="5">
    <source>
        <dbReference type="HAMAP-Rule" id="MF_00182"/>
    </source>
</evidence>
<feature type="domain" description="Formyl transferase N-terminal" evidence="6">
    <location>
        <begin position="3"/>
        <end position="181"/>
    </location>
</feature>
<proteinExistence type="inferred from homology"/>
<dbReference type="SUPFAM" id="SSF53328">
    <property type="entry name" value="Formyltransferase"/>
    <property type="match status" value="1"/>
</dbReference>
<dbReference type="GO" id="GO:0004479">
    <property type="term" value="F:methionyl-tRNA formyltransferase activity"/>
    <property type="evidence" value="ECO:0007669"/>
    <property type="project" value="UniProtKB-UniRule"/>
</dbReference>
<comment type="similarity">
    <text evidence="1 5">Belongs to the Fmt family.</text>
</comment>
<dbReference type="PANTHER" id="PTHR11138:SF5">
    <property type="entry name" value="METHIONYL-TRNA FORMYLTRANSFERASE, MITOCHONDRIAL"/>
    <property type="match status" value="1"/>
</dbReference>
<comment type="function">
    <text evidence="5">Attaches a formyl group to the free amino group of methionyl-tRNA(fMet). The formyl group appears to play a dual role in the initiator identity of N-formylmethionyl-tRNA by promoting its recognition by IF2 and preventing the misappropriation of this tRNA by the elongation apparatus.</text>
</comment>
<dbReference type="InterPro" id="IPR005794">
    <property type="entry name" value="Fmt"/>
</dbReference>
<evidence type="ECO:0000256" key="1">
    <source>
        <dbReference type="ARBA" id="ARBA00010699"/>
    </source>
</evidence>
<dbReference type="HOGENOM" id="CLU_033347_2_0_6"/>
<dbReference type="STRING" id="1123866.NT01SARS_1166"/>
<dbReference type="InterPro" id="IPR044135">
    <property type="entry name" value="Met-tRNA-FMT_C"/>
</dbReference>
<dbReference type="InterPro" id="IPR005793">
    <property type="entry name" value="Formyl_trans_C"/>
</dbReference>
<dbReference type="InterPro" id="IPR011034">
    <property type="entry name" value="Formyl_transferase-like_C_sf"/>
</dbReference>
<dbReference type="Pfam" id="PF00551">
    <property type="entry name" value="Formyl_trans_N"/>
    <property type="match status" value="1"/>
</dbReference>
<gene>
    <name evidence="5 8" type="primary">fmt</name>
    <name evidence="8" type="ORF">NT01SARS_1166</name>
</gene>
<reference evidence="8 9" key="1">
    <citation type="journal article" date="2012" name="ISME J.">
        <title>Genomic insights to SAR86, an abundant and uncultivated marine bacterial lineage.</title>
        <authorList>
            <person name="Dupont C.L."/>
            <person name="Rusch D.B."/>
            <person name="Yooseph S."/>
            <person name="Lombardo M.J."/>
            <person name="Richter R.A."/>
            <person name="Valas R."/>
            <person name="Novotny M."/>
            <person name="Yee-Greenbaum J."/>
            <person name="Selengut J.D."/>
            <person name="Haft D.H."/>
            <person name="Halpern A.L."/>
            <person name="Lasken R.S."/>
            <person name="Nealson K."/>
            <person name="Friedman R."/>
            <person name="Venter J.C."/>
        </authorList>
    </citation>
    <scope>NUCLEOTIDE SEQUENCE [LARGE SCALE GENOMIC DNA]</scope>
</reference>
<evidence type="ECO:0000313" key="9">
    <source>
        <dbReference type="Proteomes" id="UP000010305"/>
    </source>
</evidence>
<feature type="domain" description="Formyl transferase C-terminal" evidence="7">
    <location>
        <begin position="204"/>
        <end position="301"/>
    </location>
</feature>
<dbReference type="InterPro" id="IPR036477">
    <property type="entry name" value="Formyl_transf_N_sf"/>
</dbReference>